<dbReference type="AlphaFoldDB" id="A0AAE0LP76"/>
<evidence type="ECO:0000313" key="1">
    <source>
        <dbReference type="EMBL" id="KAK3292398.1"/>
    </source>
</evidence>
<reference evidence="1" key="1">
    <citation type="journal article" date="2023" name="Mol. Phylogenet. Evol.">
        <title>Genome-scale phylogeny and comparative genomics of the fungal order Sordariales.</title>
        <authorList>
            <person name="Hensen N."/>
            <person name="Bonometti L."/>
            <person name="Westerberg I."/>
            <person name="Brannstrom I.O."/>
            <person name="Guillou S."/>
            <person name="Cros-Aarteil S."/>
            <person name="Calhoun S."/>
            <person name="Haridas S."/>
            <person name="Kuo A."/>
            <person name="Mondo S."/>
            <person name="Pangilinan J."/>
            <person name="Riley R."/>
            <person name="LaButti K."/>
            <person name="Andreopoulos B."/>
            <person name="Lipzen A."/>
            <person name="Chen C."/>
            <person name="Yan M."/>
            <person name="Daum C."/>
            <person name="Ng V."/>
            <person name="Clum A."/>
            <person name="Steindorff A."/>
            <person name="Ohm R.A."/>
            <person name="Martin F."/>
            <person name="Silar P."/>
            <person name="Natvig D.O."/>
            <person name="Lalanne C."/>
            <person name="Gautier V."/>
            <person name="Ament-Velasquez S.L."/>
            <person name="Kruys A."/>
            <person name="Hutchinson M.I."/>
            <person name="Powell A.J."/>
            <person name="Barry K."/>
            <person name="Miller A.N."/>
            <person name="Grigoriev I.V."/>
            <person name="Debuchy R."/>
            <person name="Gladieux P."/>
            <person name="Hiltunen Thoren M."/>
            <person name="Johannesson H."/>
        </authorList>
    </citation>
    <scope>NUCLEOTIDE SEQUENCE</scope>
    <source>
        <strain evidence="1">CBS 168.71</strain>
    </source>
</reference>
<keyword evidence="2" id="KW-1185">Reference proteome</keyword>
<organism evidence="1 2">
    <name type="scientific">Chaetomium fimeti</name>
    <dbReference type="NCBI Taxonomy" id="1854472"/>
    <lineage>
        <taxon>Eukaryota</taxon>
        <taxon>Fungi</taxon>
        <taxon>Dikarya</taxon>
        <taxon>Ascomycota</taxon>
        <taxon>Pezizomycotina</taxon>
        <taxon>Sordariomycetes</taxon>
        <taxon>Sordariomycetidae</taxon>
        <taxon>Sordariales</taxon>
        <taxon>Chaetomiaceae</taxon>
        <taxon>Chaetomium</taxon>
    </lineage>
</organism>
<dbReference type="EMBL" id="JAUEPN010000007">
    <property type="protein sequence ID" value="KAK3292398.1"/>
    <property type="molecule type" value="Genomic_DNA"/>
</dbReference>
<sequence>MDQPIDEEAEQIARLVAESRAVIKSPVSNLPQRHRDVFERALRRVLSTDLAQVTYAQIIDGFPVVNVAEDMRGWGIDPDHPVFRDNHDKLCPGAWERLTEFRDSFDIDVLSMDERLLHSYATAAADSLAFETRLIEIIAVALHQLAVILYNLGDLGVHDEWKSWRPPNRYVGSDYWPDPEPFATLFFVYEFEEHLQYPEGIADMVGYWAENRILGGVVLFDRGESGNECREVYFHSCRANVTVRIYALTSGQKERLWTFLLSDGSGVETNVLLILGDSKNRVRIDTEHAIPMFHVYRDKWERKVMTEWEASLARRDYMEPIDYPEIEDYRDGEGS</sequence>
<protein>
    <submittedName>
        <fullName evidence="1">Uncharacterized protein</fullName>
    </submittedName>
</protein>
<accession>A0AAE0LP76</accession>
<dbReference type="Proteomes" id="UP001278766">
    <property type="component" value="Unassembled WGS sequence"/>
</dbReference>
<dbReference type="RefSeq" id="XP_062655912.1">
    <property type="nucleotide sequence ID" value="XM_062800860.1"/>
</dbReference>
<evidence type="ECO:0000313" key="2">
    <source>
        <dbReference type="Proteomes" id="UP001278766"/>
    </source>
</evidence>
<name>A0AAE0LP76_9PEZI</name>
<dbReference type="GeneID" id="87837808"/>
<comment type="caution">
    <text evidence="1">The sequence shown here is derived from an EMBL/GenBank/DDBJ whole genome shotgun (WGS) entry which is preliminary data.</text>
</comment>
<gene>
    <name evidence="1" type="ORF">B0H64DRAFT_329123</name>
</gene>
<reference evidence="1" key="2">
    <citation type="submission" date="2023-06" db="EMBL/GenBank/DDBJ databases">
        <authorList>
            <consortium name="Lawrence Berkeley National Laboratory"/>
            <person name="Haridas S."/>
            <person name="Hensen N."/>
            <person name="Bonometti L."/>
            <person name="Westerberg I."/>
            <person name="Brannstrom I.O."/>
            <person name="Guillou S."/>
            <person name="Cros-Aarteil S."/>
            <person name="Calhoun S."/>
            <person name="Kuo A."/>
            <person name="Mondo S."/>
            <person name="Pangilinan J."/>
            <person name="Riley R."/>
            <person name="Labutti K."/>
            <person name="Andreopoulos B."/>
            <person name="Lipzen A."/>
            <person name="Chen C."/>
            <person name="Yanf M."/>
            <person name="Daum C."/>
            <person name="Ng V."/>
            <person name="Clum A."/>
            <person name="Steindorff A."/>
            <person name="Ohm R."/>
            <person name="Martin F."/>
            <person name="Silar P."/>
            <person name="Natvig D."/>
            <person name="Lalanne C."/>
            <person name="Gautier V."/>
            <person name="Ament-Velasquez S.L."/>
            <person name="Kruys A."/>
            <person name="Hutchinson M.I."/>
            <person name="Powell A.J."/>
            <person name="Barry K."/>
            <person name="Miller A.N."/>
            <person name="Grigoriev I.V."/>
            <person name="Debuchy R."/>
            <person name="Gladieux P."/>
            <person name="Thoren M.H."/>
            <person name="Johannesson H."/>
        </authorList>
    </citation>
    <scope>NUCLEOTIDE SEQUENCE</scope>
    <source>
        <strain evidence="1">CBS 168.71</strain>
    </source>
</reference>
<proteinExistence type="predicted"/>